<dbReference type="EMBL" id="JAGKQQ010000001">
    <property type="protein sequence ID" value="MBP3958014.1"/>
    <property type="molecule type" value="Genomic_DNA"/>
</dbReference>
<gene>
    <name evidence="2" type="ORF">J8F10_22390</name>
</gene>
<protein>
    <submittedName>
        <fullName evidence="2">Uncharacterized protein</fullName>
    </submittedName>
</protein>
<evidence type="ECO:0000256" key="1">
    <source>
        <dbReference type="SAM" id="MobiDB-lite"/>
    </source>
</evidence>
<organism evidence="2 3">
    <name type="scientific">Gemmata palustris</name>
    <dbReference type="NCBI Taxonomy" id="2822762"/>
    <lineage>
        <taxon>Bacteria</taxon>
        <taxon>Pseudomonadati</taxon>
        <taxon>Planctomycetota</taxon>
        <taxon>Planctomycetia</taxon>
        <taxon>Gemmatales</taxon>
        <taxon>Gemmataceae</taxon>
        <taxon>Gemmata</taxon>
    </lineage>
</organism>
<keyword evidence="3" id="KW-1185">Reference proteome</keyword>
<sequence>MMGAGGPFGARASSSGTRGTWGAGRDHRDHRGQLGQFRNLGGQFGLQGGDQSQLLMKLIFETVAKGEWANIPNTQPMPGMGEDDVPTVRAELLNSLGYYPRPGP</sequence>
<name>A0ABS5BWA5_9BACT</name>
<dbReference type="RefSeq" id="WP_210657611.1">
    <property type="nucleotide sequence ID" value="NZ_JAGKQQ010000001.1"/>
</dbReference>
<comment type="caution">
    <text evidence="2">The sequence shown here is derived from an EMBL/GenBank/DDBJ whole genome shotgun (WGS) entry which is preliminary data.</text>
</comment>
<dbReference type="Proteomes" id="UP000676565">
    <property type="component" value="Unassembled WGS sequence"/>
</dbReference>
<reference evidence="2 3" key="1">
    <citation type="submission" date="2021-04" db="EMBL/GenBank/DDBJ databases">
        <authorList>
            <person name="Ivanova A."/>
        </authorList>
    </citation>
    <scope>NUCLEOTIDE SEQUENCE [LARGE SCALE GENOMIC DNA]</scope>
    <source>
        <strain evidence="2 3">G18</strain>
    </source>
</reference>
<evidence type="ECO:0000313" key="3">
    <source>
        <dbReference type="Proteomes" id="UP000676565"/>
    </source>
</evidence>
<accession>A0ABS5BWA5</accession>
<evidence type="ECO:0000313" key="2">
    <source>
        <dbReference type="EMBL" id="MBP3958014.1"/>
    </source>
</evidence>
<proteinExistence type="predicted"/>
<feature type="region of interest" description="Disordered" evidence="1">
    <location>
        <begin position="1"/>
        <end position="36"/>
    </location>
</feature>